<evidence type="ECO:0000256" key="4">
    <source>
        <dbReference type="ARBA" id="ARBA00023211"/>
    </source>
</evidence>
<keyword evidence="1" id="KW-0479">Metal-binding</keyword>
<dbReference type="PROSITE" id="PS51409">
    <property type="entry name" value="ARGINASE_2"/>
    <property type="match status" value="1"/>
</dbReference>
<evidence type="ECO:0000313" key="7">
    <source>
        <dbReference type="Proteomes" id="UP001529085"/>
    </source>
</evidence>
<name>A0ABT6G0G1_9FLAO</name>
<keyword evidence="3" id="KW-0369">Histidine metabolism</keyword>
<dbReference type="Gene3D" id="3.40.800.10">
    <property type="entry name" value="Ureohydrolase domain"/>
    <property type="match status" value="1"/>
</dbReference>
<comment type="caution">
    <text evidence="6">The sequence shown here is derived from an EMBL/GenBank/DDBJ whole genome shotgun (WGS) entry which is preliminary data.</text>
</comment>
<evidence type="ECO:0000256" key="5">
    <source>
        <dbReference type="PROSITE-ProRule" id="PRU00742"/>
    </source>
</evidence>
<dbReference type="PANTHER" id="PTHR11358">
    <property type="entry name" value="ARGINASE/AGMATINASE"/>
    <property type="match status" value="1"/>
</dbReference>
<accession>A0ABT6G0G1</accession>
<keyword evidence="2" id="KW-0378">Hydrolase</keyword>
<dbReference type="RefSeq" id="WP_278004959.1">
    <property type="nucleotide sequence ID" value="NZ_JARSBN010000003.1"/>
</dbReference>
<keyword evidence="4" id="KW-0464">Manganese</keyword>
<dbReference type="InterPro" id="IPR023696">
    <property type="entry name" value="Ureohydrolase_dom_sf"/>
</dbReference>
<sequence length="337" mass="37734">MQNLVLFTSKDRDTLLKLRKGESKFGEHIQLISNLTNIYDDISSLDVDYVIFGISEDIGVYANHGQTGTYKAWEASVKVLLNIQNNSYTNPNRVLILGHLDYSEARNIVNEKPSKKNIAKARDFVDTIDKDVTYLVSSIVKAGKTPIIIGGGHNNAYGNIKGLSLAKNERVNVINFDAHTDFRAEEGRHSGNGFSYTFAEGFLKNYFIFGLHENYTSDKLLKTLNKVKAIKYNTYEALEVRNELIYNTELERGLSHVSTKSFGIEIDCDAIENIPSSAATPSGFSVKQARQFVHYFAKHENASYLHICEAAPTSKTETKVGKLITYLITDFIKANGH</sequence>
<evidence type="ECO:0000313" key="6">
    <source>
        <dbReference type="EMBL" id="MDG4715503.1"/>
    </source>
</evidence>
<dbReference type="EMBL" id="JARSBN010000003">
    <property type="protein sequence ID" value="MDG4715503.1"/>
    <property type="molecule type" value="Genomic_DNA"/>
</dbReference>
<proteinExistence type="inferred from homology"/>
<comment type="similarity">
    <text evidence="5">Belongs to the arginase family.</text>
</comment>
<reference evidence="6 7" key="1">
    <citation type="submission" date="2023-03" db="EMBL/GenBank/DDBJ databases">
        <title>Strain YYF002 represents a novel species in the genus Winogradskyella isolated from seawater.</title>
        <authorList>
            <person name="Fu Z.-Y."/>
        </authorList>
    </citation>
    <scope>NUCLEOTIDE SEQUENCE [LARGE SCALE GENOMIC DNA]</scope>
    <source>
        <strain evidence="6 7">YYF002</strain>
    </source>
</reference>
<dbReference type="Proteomes" id="UP001529085">
    <property type="component" value="Unassembled WGS sequence"/>
</dbReference>
<dbReference type="SUPFAM" id="SSF52768">
    <property type="entry name" value="Arginase/deacetylase"/>
    <property type="match status" value="1"/>
</dbReference>
<dbReference type="PANTHER" id="PTHR11358:SF35">
    <property type="entry name" value="FORMIMIDOYLGLUTAMASE"/>
    <property type="match status" value="1"/>
</dbReference>
<evidence type="ECO:0000256" key="2">
    <source>
        <dbReference type="ARBA" id="ARBA00022801"/>
    </source>
</evidence>
<protein>
    <submittedName>
        <fullName evidence="6">Formimidoylglutamase</fullName>
    </submittedName>
</protein>
<evidence type="ECO:0000256" key="1">
    <source>
        <dbReference type="ARBA" id="ARBA00022723"/>
    </source>
</evidence>
<dbReference type="CDD" id="cd09988">
    <property type="entry name" value="Formimidoylglutamase"/>
    <property type="match status" value="1"/>
</dbReference>
<keyword evidence="7" id="KW-1185">Reference proteome</keyword>
<dbReference type="Pfam" id="PF00491">
    <property type="entry name" value="Arginase"/>
    <property type="match status" value="1"/>
</dbReference>
<dbReference type="InterPro" id="IPR006035">
    <property type="entry name" value="Ureohydrolase"/>
</dbReference>
<evidence type="ECO:0000256" key="3">
    <source>
        <dbReference type="ARBA" id="ARBA00022808"/>
    </source>
</evidence>
<organism evidence="6 7">
    <name type="scientific">Winogradskyella marincola</name>
    <dbReference type="NCBI Taxonomy" id="3037795"/>
    <lineage>
        <taxon>Bacteria</taxon>
        <taxon>Pseudomonadati</taxon>
        <taxon>Bacteroidota</taxon>
        <taxon>Flavobacteriia</taxon>
        <taxon>Flavobacteriales</taxon>
        <taxon>Flavobacteriaceae</taxon>
        <taxon>Winogradskyella</taxon>
    </lineage>
</organism>
<gene>
    <name evidence="6" type="ORF">P7122_06460</name>
</gene>